<dbReference type="Pfam" id="PF00702">
    <property type="entry name" value="Hydrolase"/>
    <property type="match status" value="1"/>
</dbReference>
<dbReference type="SUPFAM" id="SSF56784">
    <property type="entry name" value="HAD-like"/>
    <property type="match status" value="1"/>
</dbReference>
<dbReference type="NCBIfam" id="TIGR01509">
    <property type="entry name" value="HAD-SF-IA-v3"/>
    <property type="match status" value="1"/>
</dbReference>
<organism evidence="1">
    <name type="scientific">Anaerolinea thermolimosa</name>
    <dbReference type="NCBI Taxonomy" id="229919"/>
    <lineage>
        <taxon>Bacteria</taxon>
        <taxon>Bacillati</taxon>
        <taxon>Chloroflexota</taxon>
        <taxon>Anaerolineae</taxon>
        <taxon>Anaerolineales</taxon>
        <taxon>Anaerolineaceae</taxon>
        <taxon>Anaerolinea</taxon>
    </lineage>
</organism>
<dbReference type="InterPro" id="IPR023198">
    <property type="entry name" value="PGP-like_dom2"/>
</dbReference>
<gene>
    <name evidence="1" type="ORF">ENT37_09700</name>
</gene>
<dbReference type="InterPro" id="IPR006439">
    <property type="entry name" value="HAD-SF_hydro_IA"/>
</dbReference>
<dbReference type="AlphaFoldDB" id="A0A7C4PT54"/>
<proteinExistence type="predicted"/>
<protein>
    <submittedName>
        <fullName evidence="1">HAD family phosphatase</fullName>
    </submittedName>
</protein>
<dbReference type="PANTHER" id="PTHR43611:SF3">
    <property type="entry name" value="FLAVIN MONONUCLEOTIDE HYDROLASE 1, CHLOROPLATIC"/>
    <property type="match status" value="1"/>
</dbReference>
<reference evidence="1" key="1">
    <citation type="journal article" date="2020" name="mSystems">
        <title>Genome- and Community-Level Interaction Insights into Carbon Utilization and Element Cycling Functions of Hydrothermarchaeota in Hydrothermal Sediment.</title>
        <authorList>
            <person name="Zhou Z."/>
            <person name="Liu Y."/>
            <person name="Xu W."/>
            <person name="Pan J."/>
            <person name="Luo Z.H."/>
            <person name="Li M."/>
        </authorList>
    </citation>
    <scope>NUCLEOTIDE SEQUENCE [LARGE SCALE GENOMIC DNA]</scope>
    <source>
        <strain evidence="1">SpSt-573</strain>
    </source>
</reference>
<dbReference type="InterPro" id="IPR023214">
    <property type="entry name" value="HAD_sf"/>
</dbReference>
<dbReference type="SFLD" id="SFLDG01129">
    <property type="entry name" value="C1.5:_HAD__Beta-PGM__Phosphata"/>
    <property type="match status" value="1"/>
</dbReference>
<evidence type="ECO:0000313" key="1">
    <source>
        <dbReference type="EMBL" id="HGS22130.1"/>
    </source>
</evidence>
<dbReference type="PANTHER" id="PTHR43611">
    <property type="entry name" value="ALPHA-D-GLUCOSE 1-PHOSPHATE PHOSPHATASE"/>
    <property type="match status" value="1"/>
</dbReference>
<dbReference type="SFLD" id="SFLDS00003">
    <property type="entry name" value="Haloacid_Dehalogenase"/>
    <property type="match status" value="1"/>
</dbReference>
<accession>A0A7C4PT54</accession>
<dbReference type="Gene3D" id="1.10.150.240">
    <property type="entry name" value="Putative phosphatase, domain 2"/>
    <property type="match status" value="1"/>
</dbReference>
<dbReference type="CDD" id="cd02603">
    <property type="entry name" value="HAD_sEH-N_like"/>
    <property type="match status" value="1"/>
</dbReference>
<name>A0A7C4PT54_9CHLR</name>
<comment type="caution">
    <text evidence="1">The sequence shown here is derived from an EMBL/GenBank/DDBJ whole genome shotgun (WGS) entry which is preliminary data.</text>
</comment>
<sequence>MIELFVFDLGNVILPFDHTQIAHKLFAHSSSAGGCSPREIFRYIFDLEEGFINPFEEGVFSSLEFYARIRDRYGLGLDFEAFREIWNNIFWENPEVNEVIVRLKEMDCPLFLLSNTNELHFSHVLERYPVIHLFDEWILSFEVGAKKPKRRIYEAIFEKTDVRADRILYIDDVESNVRAAEALGMKGMVFREAADLWSLMPEVHR</sequence>
<dbReference type="InterPro" id="IPR036412">
    <property type="entry name" value="HAD-like_sf"/>
</dbReference>
<dbReference type="Gene3D" id="3.40.50.1000">
    <property type="entry name" value="HAD superfamily/HAD-like"/>
    <property type="match status" value="1"/>
</dbReference>
<dbReference type="EMBL" id="DSYK01000470">
    <property type="protein sequence ID" value="HGS22130.1"/>
    <property type="molecule type" value="Genomic_DNA"/>
</dbReference>